<keyword evidence="3" id="KW-0863">Zinc-finger</keyword>
<dbReference type="InterPro" id="IPR022755">
    <property type="entry name" value="Znf_C2H2_jaz"/>
</dbReference>
<sequence>MKRLITREWFGIVALTIILIPQVAHTVYVFQANSQYSDPWFAWCYAIGVDLAILIFTVKGWKKTALIYLLGTIAHNLVYQFYPESLYGAILVGIMLSGTIFSFSHLFYATKSDKTKDQGKSISELFDYLQVQNIDYELKPHNCPECNKSFTSAKQLNGHISGHKQTDSWHEEQYNDWEAENAKRGYLLEQILTRKNGVEIH</sequence>
<accession>A0A5D0HU66</accession>
<feature type="domain" description="C2H2-type" evidence="6">
    <location>
        <begin position="141"/>
        <end position="168"/>
    </location>
</feature>
<evidence type="ECO:0000256" key="5">
    <source>
        <dbReference type="SAM" id="Phobius"/>
    </source>
</evidence>
<proteinExistence type="predicted"/>
<dbReference type="PROSITE" id="PS50157">
    <property type="entry name" value="ZINC_FINGER_C2H2_2"/>
    <property type="match status" value="1"/>
</dbReference>
<dbReference type="SUPFAM" id="SSF57667">
    <property type="entry name" value="beta-beta-alpha zinc fingers"/>
    <property type="match status" value="1"/>
</dbReference>
<keyword evidence="2" id="KW-0677">Repeat</keyword>
<keyword evidence="5" id="KW-0812">Transmembrane</keyword>
<organism evidence="7 8">
    <name type="scientific">Seonamhaeicola marinus</name>
    <dbReference type="NCBI Taxonomy" id="1912246"/>
    <lineage>
        <taxon>Bacteria</taxon>
        <taxon>Pseudomonadati</taxon>
        <taxon>Bacteroidota</taxon>
        <taxon>Flavobacteriia</taxon>
        <taxon>Flavobacteriales</taxon>
        <taxon>Flavobacteriaceae</taxon>
    </lineage>
</organism>
<evidence type="ECO:0000256" key="3">
    <source>
        <dbReference type="ARBA" id="ARBA00022771"/>
    </source>
</evidence>
<dbReference type="Proteomes" id="UP000323930">
    <property type="component" value="Unassembled WGS sequence"/>
</dbReference>
<dbReference type="FunFam" id="3.30.160.60:FF:000100">
    <property type="entry name" value="Zinc finger 45-like"/>
    <property type="match status" value="1"/>
</dbReference>
<feature type="transmembrane region" description="Helical" evidence="5">
    <location>
        <begin position="65"/>
        <end position="82"/>
    </location>
</feature>
<keyword evidence="5" id="KW-1133">Transmembrane helix</keyword>
<evidence type="ECO:0000256" key="2">
    <source>
        <dbReference type="ARBA" id="ARBA00022737"/>
    </source>
</evidence>
<feature type="transmembrane region" description="Helical" evidence="5">
    <location>
        <begin position="9"/>
        <end position="28"/>
    </location>
</feature>
<feature type="transmembrane region" description="Helical" evidence="5">
    <location>
        <begin position="40"/>
        <end position="58"/>
    </location>
</feature>
<comment type="caution">
    <text evidence="7">The sequence shown here is derived from an EMBL/GenBank/DDBJ whole genome shotgun (WGS) entry which is preliminary data.</text>
</comment>
<evidence type="ECO:0000256" key="4">
    <source>
        <dbReference type="ARBA" id="ARBA00022833"/>
    </source>
</evidence>
<dbReference type="Pfam" id="PF12171">
    <property type="entry name" value="zf-C2H2_jaz"/>
    <property type="match status" value="1"/>
</dbReference>
<feature type="transmembrane region" description="Helical" evidence="5">
    <location>
        <begin position="88"/>
        <end position="108"/>
    </location>
</feature>
<evidence type="ECO:0000259" key="6">
    <source>
        <dbReference type="PROSITE" id="PS50157"/>
    </source>
</evidence>
<protein>
    <submittedName>
        <fullName evidence="7">C2H2-type zinc finger protein</fullName>
    </submittedName>
</protein>
<dbReference type="AlphaFoldDB" id="A0A5D0HU66"/>
<dbReference type="EMBL" id="VSDQ01000679">
    <property type="protein sequence ID" value="TYA74904.1"/>
    <property type="molecule type" value="Genomic_DNA"/>
</dbReference>
<dbReference type="RefSeq" id="WP_148544148.1">
    <property type="nucleotide sequence ID" value="NZ_VSDQ01000679.1"/>
</dbReference>
<dbReference type="InterPro" id="IPR013087">
    <property type="entry name" value="Znf_C2H2_type"/>
</dbReference>
<name>A0A5D0HU66_9FLAO</name>
<evidence type="ECO:0000256" key="1">
    <source>
        <dbReference type="ARBA" id="ARBA00022723"/>
    </source>
</evidence>
<dbReference type="OrthoDB" id="1162614at2"/>
<dbReference type="GO" id="GO:0008270">
    <property type="term" value="F:zinc ion binding"/>
    <property type="evidence" value="ECO:0007669"/>
    <property type="project" value="UniProtKB-KW"/>
</dbReference>
<dbReference type="PROSITE" id="PS00028">
    <property type="entry name" value="ZINC_FINGER_C2H2_1"/>
    <property type="match status" value="1"/>
</dbReference>
<keyword evidence="5" id="KW-0472">Membrane</keyword>
<keyword evidence="1" id="KW-0479">Metal-binding</keyword>
<dbReference type="Gene3D" id="3.30.160.60">
    <property type="entry name" value="Classic Zinc Finger"/>
    <property type="match status" value="1"/>
</dbReference>
<gene>
    <name evidence="7" type="ORF">FUA24_16515</name>
</gene>
<keyword evidence="4" id="KW-0862">Zinc</keyword>
<dbReference type="SMART" id="SM00355">
    <property type="entry name" value="ZnF_C2H2"/>
    <property type="match status" value="1"/>
</dbReference>
<dbReference type="InterPro" id="IPR036236">
    <property type="entry name" value="Znf_C2H2_sf"/>
</dbReference>
<reference evidence="7 8" key="1">
    <citation type="submission" date="2019-08" db="EMBL/GenBank/DDBJ databases">
        <title>Seonamhaeicola sediminis sp. nov., isolated from marine sediment.</title>
        <authorList>
            <person name="Cao W.R."/>
        </authorList>
    </citation>
    <scope>NUCLEOTIDE SEQUENCE [LARGE SCALE GENOMIC DNA]</scope>
    <source>
        <strain evidence="7 8">B011</strain>
    </source>
</reference>
<evidence type="ECO:0000313" key="7">
    <source>
        <dbReference type="EMBL" id="TYA74904.1"/>
    </source>
</evidence>
<keyword evidence="8" id="KW-1185">Reference proteome</keyword>
<evidence type="ECO:0000313" key="8">
    <source>
        <dbReference type="Proteomes" id="UP000323930"/>
    </source>
</evidence>